<dbReference type="Gene3D" id="2.30.30.320">
    <property type="entry name" value="DUF1653-like domain"/>
    <property type="match status" value="1"/>
</dbReference>
<dbReference type="AlphaFoldDB" id="A0A2A4EQC3"/>
<evidence type="ECO:0000313" key="3">
    <source>
        <dbReference type="EMBL" id="PCE22608.1"/>
    </source>
</evidence>
<evidence type="ECO:0000313" key="2">
    <source>
        <dbReference type="EMBL" id="MEQ5842495.1"/>
    </source>
</evidence>
<dbReference type="EMBL" id="MTZV01000006">
    <property type="protein sequence ID" value="PCE22608.1"/>
    <property type="molecule type" value="Genomic_DNA"/>
</dbReference>
<organism evidence="3 4">
    <name type="scientific">Paraburkholderia acidicola</name>
    <dbReference type="NCBI Taxonomy" id="1912599"/>
    <lineage>
        <taxon>Bacteria</taxon>
        <taxon>Pseudomonadati</taxon>
        <taxon>Pseudomonadota</taxon>
        <taxon>Betaproteobacteria</taxon>
        <taxon>Burkholderiales</taxon>
        <taxon>Burkholderiaceae</taxon>
        <taxon>Paraburkholderia</taxon>
    </lineage>
</organism>
<evidence type="ECO:0000313" key="4">
    <source>
        <dbReference type="Proteomes" id="UP000218022"/>
    </source>
</evidence>
<reference evidence="3 4" key="1">
    <citation type="submission" date="2017-01" db="EMBL/GenBank/DDBJ databases">
        <title>Whole-Genome Shotgun Sequencing of Two beta-Proteobacterial Species in Search of the Bulgecin Biosynthetic Cluster.</title>
        <authorList>
            <person name="Horsman M.E."/>
            <person name="Marous D.R."/>
            <person name="Li R."/>
            <person name="Oliver R.A."/>
            <person name="Byun B."/>
            <person name="Emrich S.J."/>
            <person name="Boggess B."/>
            <person name="Townsend C.A."/>
            <person name="Mobashery S."/>
        </authorList>
    </citation>
    <scope>NUCLEOTIDE SEQUENCE [LARGE SCALE GENOMIC DNA]</scope>
    <source>
        <strain evidence="3 4">ATCC 31363</strain>
    </source>
</reference>
<proteinExistence type="predicted"/>
<sequence>MRYRHYKGGLYELVCEATLESDPGVTMVVYRAHNGTIWTRPASVFFEQVEHEGKLVARFALID</sequence>
<dbReference type="Pfam" id="PF07866">
    <property type="entry name" value="DUF1653"/>
    <property type="match status" value="1"/>
</dbReference>
<evidence type="ECO:0000259" key="1">
    <source>
        <dbReference type="Pfam" id="PF07866"/>
    </source>
</evidence>
<reference evidence="2 5" key="3">
    <citation type="journal article" date="2024" name="Chem. Sci.">
        <title>Discovery of a lagriamide polyketide by integrated genome mining, isotopic labeling, and untargeted metabolomics.</title>
        <authorList>
            <person name="Fergusson C.H."/>
            <person name="Saulog J."/>
            <person name="Paulo B.S."/>
            <person name="Wilson D.M."/>
            <person name="Liu D.Y."/>
            <person name="Morehouse N.J."/>
            <person name="Waterworth S."/>
            <person name="Barkei J."/>
            <person name="Gray C.A."/>
            <person name="Kwan J.C."/>
            <person name="Eustaquio A.S."/>
            <person name="Linington R.G."/>
        </authorList>
    </citation>
    <scope>NUCLEOTIDE SEQUENCE [LARGE SCALE GENOMIC DNA]</scope>
    <source>
        <strain evidence="2 5">RL17-338-BIF-B</strain>
    </source>
</reference>
<dbReference type="RefSeq" id="WP_096726117.1">
    <property type="nucleotide sequence ID" value="NZ_JAOALG010000002.1"/>
</dbReference>
<dbReference type="EMBL" id="JAOALG010000002">
    <property type="protein sequence ID" value="MEQ5842495.1"/>
    <property type="molecule type" value="Genomic_DNA"/>
</dbReference>
<gene>
    <name evidence="3" type="ORF">BWP39_23295</name>
    <name evidence="2" type="ORF">N0A02_23895</name>
</gene>
<keyword evidence="5" id="KW-1185">Reference proteome</keyword>
<dbReference type="InterPro" id="IPR023387">
    <property type="entry name" value="DUF1653-like_dom"/>
</dbReference>
<dbReference type="Proteomes" id="UP001469089">
    <property type="component" value="Unassembled WGS sequence"/>
</dbReference>
<dbReference type="Proteomes" id="UP000218022">
    <property type="component" value="Unassembled WGS sequence"/>
</dbReference>
<accession>A0A2A4EQC3</accession>
<name>A0A2A4EQC3_9BURK</name>
<evidence type="ECO:0000313" key="5">
    <source>
        <dbReference type="Proteomes" id="UP001469089"/>
    </source>
</evidence>
<protein>
    <submittedName>
        <fullName evidence="2">DUF1653 domain-containing protein</fullName>
    </submittedName>
</protein>
<dbReference type="InterPro" id="IPR037135">
    <property type="entry name" value="DUF1653-like_dom_sf"/>
</dbReference>
<reference evidence="2" key="2">
    <citation type="submission" date="2022-09" db="EMBL/GenBank/DDBJ databases">
        <authorList>
            <person name="Fergusson C."/>
            <person name="Paulo B.S."/>
            <person name="Eustaquio A.S."/>
            <person name="Linington R."/>
        </authorList>
    </citation>
    <scope>NUCLEOTIDE SEQUENCE</scope>
    <source>
        <strain evidence="2">RL17-338-BIF-B</strain>
    </source>
</reference>
<feature type="domain" description="DUF1653" evidence="1">
    <location>
        <begin position="2"/>
        <end position="60"/>
    </location>
</feature>
<comment type="caution">
    <text evidence="3">The sequence shown here is derived from an EMBL/GenBank/DDBJ whole genome shotgun (WGS) entry which is preliminary data.</text>
</comment>
<dbReference type="OrthoDB" id="371169at2"/>